<sequence length="191" mass="22402">MPQLEKELLENSLLALYSQTNKSTSFYPKEKKNEIICAFLKRAIKNPKYKPVKSRIRELTQLAKKKDSLEKCIVEKYDYMTKEPHQGETDVEKLYLLLGKLQGCGWLPMMKDLRLEKRIQREKLFVALSEIENSFDDDTNAQIDWVSAYINTSRYQEFLDSLALYDIVKVKDFVEVGDNSWEFKLWVGEAA</sequence>
<name>A0AAW8PZM6_VIBPH</name>
<dbReference type="RefSeq" id="WP_311020369.1">
    <property type="nucleotide sequence ID" value="NZ_JAUHGG010000003.1"/>
</dbReference>
<evidence type="ECO:0000313" key="1">
    <source>
        <dbReference type="EMBL" id="MDS1821476.1"/>
    </source>
</evidence>
<dbReference type="Pfam" id="PF11140">
    <property type="entry name" value="DUF2913"/>
    <property type="match status" value="1"/>
</dbReference>
<accession>A0AAW8PZM6</accession>
<protein>
    <submittedName>
        <fullName evidence="1">DUF2913 family protein</fullName>
    </submittedName>
</protein>
<organism evidence="1 2">
    <name type="scientific">Vibrio parahaemolyticus</name>
    <dbReference type="NCBI Taxonomy" id="670"/>
    <lineage>
        <taxon>Bacteria</taxon>
        <taxon>Pseudomonadati</taxon>
        <taxon>Pseudomonadota</taxon>
        <taxon>Gammaproteobacteria</taxon>
        <taxon>Vibrionales</taxon>
        <taxon>Vibrionaceae</taxon>
        <taxon>Vibrio</taxon>
    </lineage>
</organism>
<dbReference type="Proteomes" id="UP001253193">
    <property type="component" value="Unassembled WGS sequence"/>
</dbReference>
<evidence type="ECO:0000313" key="2">
    <source>
        <dbReference type="Proteomes" id="UP001253193"/>
    </source>
</evidence>
<dbReference type="EMBL" id="JAUHGG010000003">
    <property type="protein sequence ID" value="MDS1821476.1"/>
    <property type="molecule type" value="Genomic_DNA"/>
</dbReference>
<proteinExistence type="predicted"/>
<dbReference type="AlphaFoldDB" id="A0AAW8PZM6"/>
<reference evidence="1" key="1">
    <citation type="submission" date="2023-06" db="EMBL/GenBank/DDBJ databases">
        <title>Genomic Diversity of Vibrio spp. and Metagenomic Analysis of Pathogens in Florida Gulf Coastal Waters Following Hurricane Ian.</title>
        <authorList>
            <person name="Brumfield K.D."/>
        </authorList>
    </citation>
    <scope>NUCLEOTIDE SEQUENCE</scope>
    <source>
        <strain evidence="1">WBS2B-138</strain>
    </source>
</reference>
<dbReference type="InterPro" id="IPR021316">
    <property type="entry name" value="DUF2913"/>
</dbReference>
<gene>
    <name evidence="1" type="ORF">QX249_12460</name>
</gene>
<comment type="caution">
    <text evidence="1">The sequence shown here is derived from an EMBL/GenBank/DDBJ whole genome shotgun (WGS) entry which is preliminary data.</text>
</comment>